<evidence type="ECO:0000313" key="1">
    <source>
        <dbReference type="EMBL" id="AMD85910.1"/>
    </source>
</evidence>
<dbReference type="Pfam" id="PF19383">
    <property type="entry name" value="DUF5958"/>
    <property type="match status" value="1"/>
</dbReference>
<organism evidence="2 4">
    <name type="scientific">Capnocytophaga haemolytica</name>
    <dbReference type="NCBI Taxonomy" id="45243"/>
    <lineage>
        <taxon>Bacteria</taxon>
        <taxon>Pseudomonadati</taxon>
        <taxon>Bacteroidota</taxon>
        <taxon>Flavobacteriia</taxon>
        <taxon>Flavobacteriales</taxon>
        <taxon>Flavobacteriaceae</taxon>
        <taxon>Capnocytophaga</taxon>
    </lineage>
</organism>
<dbReference type="RefSeq" id="WP_066430956.1">
    <property type="nucleotide sequence ID" value="NZ_CP014227.1"/>
</dbReference>
<dbReference type="InterPro" id="IPR046002">
    <property type="entry name" value="DUF5958"/>
</dbReference>
<dbReference type="KEGG" id="chg:AXF12_10540"/>
<dbReference type="Proteomes" id="UP000065822">
    <property type="component" value="Chromosome"/>
</dbReference>
<keyword evidence="3" id="KW-1185">Reference proteome</keyword>
<dbReference type="EMBL" id="CP014227">
    <property type="protein sequence ID" value="AMD85910.1"/>
    <property type="molecule type" value="Genomic_DNA"/>
</dbReference>
<reference evidence="2 4" key="2">
    <citation type="submission" date="2017-06" db="EMBL/GenBank/DDBJ databases">
        <authorList>
            <consortium name="Pathogen Informatics"/>
        </authorList>
    </citation>
    <scope>NUCLEOTIDE SEQUENCE [LARGE SCALE GENOMIC DNA]</scope>
    <source>
        <strain evidence="2 4">NCTC12947</strain>
    </source>
</reference>
<dbReference type="EMBL" id="LT906449">
    <property type="protein sequence ID" value="SNV15322.1"/>
    <property type="molecule type" value="Genomic_DNA"/>
</dbReference>
<evidence type="ECO:0000313" key="2">
    <source>
        <dbReference type="EMBL" id="SNV15322.1"/>
    </source>
</evidence>
<protein>
    <submittedName>
        <fullName evidence="2">Uncharacterized protein</fullName>
    </submittedName>
</protein>
<accession>A0AAX2H224</accession>
<gene>
    <name evidence="1" type="ORF">AXF12_10540</name>
    <name evidence="2" type="ORF">SAMEA44541418_02048</name>
</gene>
<evidence type="ECO:0000313" key="4">
    <source>
        <dbReference type="Proteomes" id="UP000215539"/>
    </source>
</evidence>
<sequence>MIDTEEIQLNKYAQGLVEEKEITTYFCKFNVDQKREYLKELSLLIIQSKPEKEDVSNSIVNSKLRPTFTPCVLLKKGGKEYHNLIKIIYLPEEELEKVLILFLHLFKIAYQRRYFKEKNTPQKWWYWDMSDPERMRMIENACNL</sequence>
<reference evidence="1 3" key="1">
    <citation type="submission" date="2016-02" db="EMBL/GenBank/DDBJ databases">
        <authorList>
            <person name="Holder M.E."/>
            <person name="Ajami N.J."/>
            <person name="Petrosino J.F."/>
        </authorList>
    </citation>
    <scope>NUCLEOTIDE SEQUENCE [LARGE SCALE GENOMIC DNA]</scope>
    <source>
        <strain evidence="1 3">CCUG 32990</strain>
    </source>
</reference>
<name>A0AAX2H224_9FLAO</name>
<dbReference type="AlphaFoldDB" id="A0AAX2H224"/>
<proteinExistence type="predicted"/>
<evidence type="ECO:0000313" key="3">
    <source>
        <dbReference type="Proteomes" id="UP000065822"/>
    </source>
</evidence>
<dbReference type="Proteomes" id="UP000215539">
    <property type="component" value="Chromosome 1"/>
</dbReference>